<proteinExistence type="predicted"/>
<dbReference type="InterPro" id="IPR035940">
    <property type="entry name" value="CAP_sf"/>
</dbReference>
<dbReference type="Pfam" id="PF00188">
    <property type="entry name" value="CAP"/>
    <property type="match status" value="1"/>
</dbReference>
<dbReference type="PRINTS" id="PR00837">
    <property type="entry name" value="V5TPXLIKE"/>
</dbReference>
<dbReference type="SUPFAM" id="SSF55797">
    <property type="entry name" value="PR-1-like"/>
    <property type="match status" value="1"/>
</dbReference>
<dbReference type="SMART" id="SM00198">
    <property type="entry name" value="SCP"/>
    <property type="match status" value="1"/>
</dbReference>
<evidence type="ECO:0000259" key="2">
    <source>
        <dbReference type="SMART" id="SM00198"/>
    </source>
</evidence>
<dbReference type="AlphaFoldDB" id="A0AAD5YS94"/>
<dbReference type="Gene3D" id="3.40.33.10">
    <property type="entry name" value="CAP"/>
    <property type="match status" value="1"/>
</dbReference>
<evidence type="ECO:0000313" key="4">
    <source>
        <dbReference type="Proteomes" id="UP001213000"/>
    </source>
</evidence>
<feature type="signal peptide" evidence="1">
    <location>
        <begin position="1"/>
        <end position="17"/>
    </location>
</feature>
<reference evidence="3" key="1">
    <citation type="submission" date="2022-07" db="EMBL/GenBank/DDBJ databases">
        <title>Genome Sequence of Leucocoprinus birnbaumii.</title>
        <authorList>
            <person name="Buettner E."/>
        </authorList>
    </citation>
    <scope>NUCLEOTIDE SEQUENCE</scope>
    <source>
        <strain evidence="3">VT141</strain>
    </source>
</reference>
<feature type="chain" id="PRO_5042115025" description="SCP domain-containing protein" evidence="1">
    <location>
        <begin position="18"/>
        <end position="167"/>
    </location>
</feature>
<feature type="domain" description="SCP" evidence="2">
    <location>
        <begin position="24"/>
        <end position="157"/>
    </location>
</feature>
<dbReference type="PANTHER" id="PTHR10334">
    <property type="entry name" value="CYSTEINE-RICH SECRETORY PROTEIN-RELATED"/>
    <property type="match status" value="1"/>
</dbReference>
<dbReference type="PROSITE" id="PS01009">
    <property type="entry name" value="CRISP_1"/>
    <property type="match status" value="1"/>
</dbReference>
<name>A0AAD5YS94_9AGAR</name>
<evidence type="ECO:0000313" key="3">
    <source>
        <dbReference type="EMBL" id="KAJ3564877.1"/>
    </source>
</evidence>
<comment type="caution">
    <text evidence="3">The sequence shown here is derived from an EMBL/GenBank/DDBJ whole genome shotgun (WGS) entry which is preliminary data.</text>
</comment>
<dbReference type="FunFam" id="3.40.33.10:FF:000010">
    <property type="entry name" value="Predicted protein"/>
    <property type="match status" value="1"/>
</dbReference>
<gene>
    <name evidence="3" type="ORF">NP233_g8000</name>
</gene>
<dbReference type="InterPro" id="IPR018244">
    <property type="entry name" value="Allrgn_V5/Tpx1_CS"/>
</dbReference>
<sequence length="167" mass="17916">MKFTLASLVTLAALVSANPLKRDQFSDDALSLHNTNRARYGANPLSYDNNLASGAASYAAQCNWGHSSGNYGENLYALSTSGGTIQQAVQSWMDEASQYNYNDPGFSEATGHFTQVVWKATTTLGCGLHVCSTGSPWGSGSWTYIVCRYTPPGNVEGEFAQNVGRPQ</sequence>
<dbReference type="InterPro" id="IPR014044">
    <property type="entry name" value="CAP_dom"/>
</dbReference>
<protein>
    <recommendedName>
        <fullName evidence="2">SCP domain-containing protein</fullName>
    </recommendedName>
</protein>
<keyword evidence="1" id="KW-0732">Signal</keyword>
<organism evidence="3 4">
    <name type="scientific">Leucocoprinus birnbaumii</name>
    <dbReference type="NCBI Taxonomy" id="56174"/>
    <lineage>
        <taxon>Eukaryota</taxon>
        <taxon>Fungi</taxon>
        <taxon>Dikarya</taxon>
        <taxon>Basidiomycota</taxon>
        <taxon>Agaricomycotina</taxon>
        <taxon>Agaricomycetes</taxon>
        <taxon>Agaricomycetidae</taxon>
        <taxon>Agaricales</taxon>
        <taxon>Agaricineae</taxon>
        <taxon>Agaricaceae</taxon>
        <taxon>Leucocoprinus</taxon>
    </lineage>
</organism>
<dbReference type="InterPro" id="IPR001283">
    <property type="entry name" value="CRISP-related"/>
</dbReference>
<evidence type="ECO:0000256" key="1">
    <source>
        <dbReference type="SAM" id="SignalP"/>
    </source>
</evidence>
<dbReference type="GO" id="GO:0005576">
    <property type="term" value="C:extracellular region"/>
    <property type="evidence" value="ECO:0007669"/>
    <property type="project" value="InterPro"/>
</dbReference>
<accession>A0AAD5YS94</accession>
<dbReference type="Proteomes" id="UP001213000">
    <property type="component" value="Unassembled WGS sequence"/>
</dbReference>
<dbReference type="PROSITE" id="PS01010">
    <property type="entry name" value="CRISP_2"/>
    <property type="match status" value="1"/>
</dbReference>
<dbReference type="EMBL" id="JANIEX010000621">
    <property type="protein sequence ID" value="KAJ3564877.1"/>
    <property type="molecule type" value="Genomic_DNA"/>
</dbReference>
<keyword evidence="4" id="KW-1185">Reference proteome</keyword>